<dbReference type="AlphaFoldDB" id="A0AAD3T718"/>
<sequence length="66" mass="7154">MPEYSSDEDNVVIEKLKKIKKSSQQMVSTLPSAPVGSSDTCQSSELPISIGRSKIDRSICALNLRG</sequence>
<dbReference type="EMBL" id="BSYO01000026">
    <property type="protein sequence ID" value="GMH23771.1"/>
    <property type="molecule type" value="Genomic_DNA"/>
</dbReference>
<proteinExistence type="predicted"/>
<protein>
    <submittedName>
        <fullName evidence="1">Uncharacterized protein</fullName>
    </submittedName>
</protein>
<name>A0AAD3T718_NEPGR</name>
<reference evidence="1" key="1">
    <citation type="submission" date="2023-05" db="EMBL/GenBank/DDBJ databases">
        <title>Nepenthes gracilis genome sequencing.</title>
        <authorList>
            <person name="Fukushima K."/>
        </authorList>
    </citation>
    <scope>NUCLEOTIDE SEQUENCE</scope>
    <source>
        <strain evidence="1">SING2019-196</strain>
    </source>
</reference>
<evidence type="ECO:0000313" key="1">
    <source>
        <dbReference type="EMBL" id="GMH23771.1"/>
    </source>
</evidence>
<keyword evidence="2" id="KW-1185">Reference proteome</keyword>
<organism evidence="1 2">
    <name type="scientific">Nepenthes gracilis</name>
    <name type="common">Slender pitcher plant</name>
    <dbReference type="NCBI Taxonomy" id="150966"/>
    <lineage>
        <taxon>Eukaryota</taxon>
        <taxon>Viridiplantae</taxon>
        <taxon>Streptophyta</taxon>
        <taxon>Embryophyta</taxon>
        <taxon>Tracheophyta</taxon>
        <taxon>Spermatophyta</taxon>
        <taxon>Magnoliopsida</taxon>
        <taxon>eudicotyledons</taxon>
        <taxon>Gunneridae</taxon>
        <taxon>Pentapetalae</taxon>
        <taxon>Caryophyllales</taxon>
        <taxon>Nepenthaceae</taxon>
        <taxon>Nepenthes</taxon>
    </lineage>
</organism>
<dbReference type="Proteomes" id="UP001279734">
    <property type="component" value="Unassembled WGS sequence"/>
</dbReference>
<accession>A0AAD3T718</accession>
<gene>
    <name evidence="1" type="ORF">Nepgr_025614</name>
</gene>
<evidence type="ECO:0000313" key="2">
    <source>
        <dbReference type="Proteomes" id="UP001279734"/>
    </source>
</evidence>
<comment type="caution">
    <text evidence="1">The sequence shown here is derived from an EMBL/GenBank/DDBJ whole genome shotgun (WGS) entry which is preliminary data.</text>
</comment>